<sequence>PAAFWKCSFMLSLTALSSVSKSLEFLDKQRSSTMVLLERFKVESNILSDCTA</sequence>
<evidence type="ECO:0000313" key="2">
    <source>
        <dbReference type="EMBL" id="CAG8724607.1"/>
    </source>
</evidence>
<reference evidence="2" key="1">
    <citation type="submission" date="2021-06" db="EMBL/GenBank/DDBJ databases">
        <authorList>
            <person name="Kallberg Y."/>
            <person name="Tangrot J."/>
            <person name="Rosling A."/>
        </authorList>
    </citation>
    <scope>NUCLEOTIDE SEQUENCE</scope>
    <source>
        <strain evidence="2">UK204</strain>
    </source>
</reference>
<evidence type="ECO:0000313" key="3">
    <source>
        <dbReference type="Proteomes" id="UP000789570"/>
    </source>
</evidence>
<keyword evidence="1" id="KW-0732">Signal</keyword>
<feature type="non-terminal residue" evidence="2">
    <location>
        <position position="1"/>
    </location>
</feature>
<feature type="non-terminal residue" evidence="2">
    <location>
        <position position="52"/>
    </location>
</feature>
<proteinExistence type="predicted"/>
<comment type="caution">
    <text evidence="2">The sequence shown here is derived from an EMBL/GenBank/DDBJ whole genome shotgun (WGS) entry which is preliminary data.</text>
</comment>
<organism evidence="2 3">
    <name type="scientific">Funneliformis caledonium</name>
    <dbReference type="NCBI Taxonomy" id="1117310"/>
    <lineage>
        <taxon>Eukaryota</taxon>
        <taxon>Fungi</taxon>
        <taxon>Fungi incertae sedis</taxon>
        <taxon>Mucoromycota</taxon>
        <taxon>Glomeromycotina</taxon>
        <taxon>Glomeromycetes</taxon>
        <taxon>Glomerales</taxon>
        <taxon>Glomeraceae</taxon>
        <taxon>Funneliformis</taxon>
    </lineage>
</organism>
<dbReference type="EMBL" id="CAJVPQ010010901">
    <property type="protein sequence ID" value="CAG8724607.1"/>
    <property type="molecule type" value="Genomic_DNA"/>
</dbReference>
<dbReference type="Proteomes" id="UP000789570">
    <property type="component" value="Unassembled WGS sequence"/>
</dbReference>
<feature type="signal peptide" evidence="1">
    <location>
        <begin position="1"/>
        <end position="22"/>
    </location>
</feature>
<dbReference type="AlphaFoldDB" id="A0A9N9I755"/>
<feature type="chain" id="PRO_5040270199" evidence="1">
    <location>
        <begin position="23"/>
        <end position="52"/>
    </location>
</feature>
<keyword evidence="3" id="KW-1185">Reference proteome</keyword>
<evidence type="ECO:0000256" key="1">
    <source>
        <dbReference type="SAM" id="SignalP"/>
    </source>
</evidence>
<accession>A0A9N9I755</accession>
<gene>
    <name evidence="2" type="ORF">FCALED_LOCUS14582</name>
</gene>
<name>A0A9N9I755_9GLOM</name>
<protein>
    <submittedName>
        <fullName evidence="2">9063_t:CDS:1</fullName>
    </submittedName>
</protein>